<feature type="transmembrane region" description="Helical" evidence="11">
    <location>
        <begin position="374"/>
        <end position="393"/>
    </location>
</feature>
<keyword evidence="4 14" id="KW-0378">Hydrolase</keyword>
<keyword evidence="6" id="KW-0573">Peptidoglycan synthesis</keyword>
<keyword evidence="3 12" id="KW-0732">Signal</keyword>
<dbReference type="GO" id="GO:0006508">
    <property type="term" value="P:proteolysis"/>
    <property type="evidence" value="ECO:0007669"/>
    <property type="project" value="InterPro"/>
</dbReference>
<feature type="active site" description="Proton acceptor" evidence="8">
    <location>
        <position position="58"/>
    </location>
</feature>
<keyword evidence="11" id="KW-1133">Transmembrane helix</keyword>
<evidence type="ECO:0000256" key="4">
    <source>
        <dbReference type="ARBA" id="ARBA00022801"/>
    </source>
</evidence>
<name>A0A6J4RCJ0_9ACTN</name>
<keyword evidence="7" id="KW-0961">Cell wall biogenesis/degradation</keyword>
<protein>
    <submittedName>
        <fullName evidence="14">D-alanyl-D-alanine carboxypeptidase</fullName>
        <ecNumber evidence="14">3.4.16.4</ecNumber>
    </submittedName>
</protein>
<dbReference type="SUPFAM" id="SSF56601">
    <property type="entry name" value="beta-lactamase/transpeptidase-like"/>
    <property type="match status" value="1"/>
</dbReference>
<proteinExistence type="inferred from homology"/>
<feature type="active site" description="Acyl-ester intermediate" evidence="8">
    <location>
        <position position="55"/>
    </location>
</feature>
<gene>
    <name evidence="14" type="ORF">AVDCRST_MAG38-1020</name>
</gene>
<evidence type="ECO:0000256" key="5">
    <source>
        <dbReference type="ARBA" id="ARBA00022960"/>
    </source>
</evidence>
<keyword evidence="11" id="KW-0812">Transmembrane</keyword>
<evidence type="ECO:0000256" key="3">
    <source>
        <dbReference type="ARBA" id="ARBA00022729"/>
    </source>
</evidence>
<evidence type="ECO:0000256" key="2">
    <source>
        <dbReference type="ARBA" id="ARBA00007164"/>
    </source>
</evidence>
<dbReference type="PRINTS" id="PR00725">
    <property type="entry name" value="DADACBPTASE1"/>
</dbReference>
<reference evidence="14" key="1">
    <citation type="submission" date="2020-02" db="EMBL/GenBank/DDBJ databases">
        <authorList>
            <person name="Meier V. D."/>
        </authorList>
    </citation>
    <scope>NUCLEOTIDE SEQUENCE</scope>
    <source>
        <strain evidence="14">AVDCRST_MAG38</strain>
    </source>
</reference>
<feature type="active site" evidence="8">
    <location>
        <position position="110"/>
    </location>
</feature>
<dbReference type="InterPro" id="IPR012338">
    <property type="entry name" value="Beta-lactam/transpept-like"/>
</dbReference>
<feature type="chain" id="PRO_5027012901" evidence="12">
    <location>
        <begin position="22"/>
        <end position="410"/>
    </location>
</feature>
<dbReference type="GO" id="GO:0008360">
    <property type="term" value="P:regulation of cell shape"/>
    <property type="evidence" value="ECO:0007669"/>
    <property type="project" value="UniProtKB-KW"/>
</dbReference>
<accession>A0A6J4RCJ0</accession>
<dbReference type="GO" id="GO:0071555">
    <property type="term" value="P:cell wall organization"/>
    <property type="evidence" value="ECO:0007669"/>
    <property type="project" value="UniProtKB-KW"/>
</dbReference>
<evidence type="ECO:0000256" key="8">
    <source>
        <dbReference type="PIRSR" id="PIRSR618044-1"/>
    </source>
</evidence>
<dbReference type="SUPFAM" id="SSF69189">
    <property type="entry name" value="Penicillin-binding protein associated domain"/>
    <property type="match status" value="1"/>
</dbReference>
<keyword evidence="14" id="KW-0121">Carboxypeptidase</keyword>
<evidence type="ECO:0000256" key="6">
    <source>
        <dbReference type="ARBA" id="ARBA00022984"/>
    </source>
</evidence>
<comment type="similarity">
    <text evidence="2 10">Belongs to the peptidase S11 family.</text>
</comment>
<dbReference type="Pfam" id="PF00768">
    <property type="entry name" value="Peptidase_S11"/>
    <property type="match status" value="1"/>
</dbReference>
<dbReference type="InterPro" id="IPR018044">
    <property type="entry name" value="Peptidase_S11"/>
</dbReference>
<evidence type="ECO:0000313" key="14">
    <source>
        <dbReference type="EMBL" id="CAA9467429.1"/>
    </source>
</evidence>
<evidence type="ECO:0000256" key="1">
    <source>
        <dbReference type="ARBA" id="ARBA00003217"/>
    </source>
</evidence>
<feature type="binding site" evidence="9">
    <location>
        <position position="214"/>
    </location>
    <ligand>
        <name>substrate</name>
    </ligand>
</feature>
<evidence type="ECO:0000256" key="7">
    <source>
        <dbReference type="ARBA" id="ARBA00023316"/>
    </source>
</evidence>
<organism evidence="14">
    <name type="scientific">uncultured Solirubrobacteraceae bacterium</name>
    <dbReference type="NCBI Taxonomy" id="1162706"/>
    <lineage>
        <taxon>Bacteria</taxon>
        <taxon>Bacillati</taxon>
        <taxon>Actinomycetota</taxon>
        <taxon>Thermoleophilia</taxon>
        <taxon>Solirubrobacterales</taxon>
        <taxon>Solirubrobacteraceae</taxon>
        <taxon>environmental samples</taxon>
    </lineage>
</organism>
<evidence type="ECO:0000256" key="11">
    <source>
        <dbReference type="SAM" id="Phobius"/>
    </source>
</evidence>
<dbReference type="GO" id="GO:0009252">
    <property type="term" value="P:peptidoglycan biosynthetic process"/>
    <property type="evidence" value="ECO:0007669"/>
    <property type="project" value="UniProtKB-KW"/>
</dbReference>
<dbReference type="EMBL" id="CADCVJ010000058">
    <property type="protein sequence ID" value="CAA9467429.1"/>
    <property type="molecule type" value="Genomic_DNA"/>
</dbReference>
<sequence length="410" mass="44758">MLLFLVAALVWLGTAPPAALAAAPDVEARSAIVVETSTGEVVYARRPDRAQAIASATKLMTALLVLERLPRNRLVAASGYRPAPVESQIGLRPGEQLTVADLLRGLLLASANDAAVTLAEATSGSRPAFVRAMNARARKLGLTRTRFANPIGLDAPNNRSTARDLVRLTLQLRTHPFFRTTVARRQATLATGDRTRVVRNRNTLVEHRRVDGVKTGHTRLAEYVLVGSGRSKAGVRLISVVLGEPDEATRNEDTLELLTWGFRQFRVMRPVRRGQRFADARSPIRYRRGAELPLEAATGIRRVVRRGDPAPSVELAGVPERVEGPIRRGQRLGDAVVRVRQESRVLAEIPLVAAAAVPEADAEQRAKDLITRPWVPVALLAALIGSVLLVRVLRRNRHTPERRQRAAGAA</sequence>
<dbReference type="InterPro" id="IPR001967">
    <property type="entry name" value="Peptidase_S11_N"/>
</dbReference>
<dbReference type="AlphaFoldDB" id="A0A6J4RCJ0"/>
<comment type="function">
    <text evidence="1">Removes C-terminal D-alanyl residues from sugar-peptide cell wall precursors.</text>
</comment>
<feature type="signal peptide" evidence="12">
    <location>
        <begin position="1"/>
        <end position="21"/>
    </location>
</feature>
<dbReference type="Gene3D" id="3.40.710.10">
    <property type="entry name" value="DD-peptidase/beta-lactamase superfamily"/>
    <property type="match status" value="1"/>
</dbReference>
<feature type="domain" description="Peptidase S11 D-alanyl-D-alanine carboxypeptidase A N-terminal" evidence="13">
    <location>
        <begin position="21"/>
        <end position="244"/>
    </location>
</feature>
<dbReference type="InterPro" id="IPR015956">
    <property type="entry name" value="Peniciliin-bd_prot_C_sf"/>
</dbReference>
<dbReference type="GO" id="GO:0009002">
    <property type="term" value="F:serine-type D-Ala-D-Ala carboxypeptidase activity"/>
    <property type="evidence" value="ECO:0007669"/>
    <property type="project" value="UniProtKB-EC"/>
</dbReference>
<dbReference type="PANTHER" id="PTHR21581:SF6">
    <property type="entry name" value="TRAFFICKING PROTEIN PARTICLE COMPLEX SUBUNIT 12"/>
    <property type="match status" value="1"/>
</dbReference>
<evidence type="ECO:0000256" key="9">
    <source>
        <dbReference type="PIRSR" id="PIRSR618044-2"/>
    </source>
</evidence>
<keyword evidence="14" id="KW-0645">Protease</keyword>
<dbReference type="PANTHER" id="PTHR21581">
    <property type="entry name" value="D-ALANYL-D-ALANINE CARBOXYPEPTIDASE"/>
    <property type="match status" value="1"/>
</dbReference>
<evidence type="ECO:0000259" key="13">
    <source>
        <dbReference type="Pfam" id="PF00768"/>
    </source>
</evidence>
<keyword evidence="11" id="KW-0472">Membrane</keyword>
<evidence type="ECO:0000256" key="10">
    <source>
        <dbReference type="RuleBase" id="RU004016"/>
    </source>
</evidence>
<keyword evidence="5" id="KW-0133">Cell shape</keyword>
<evidence type="ECO:0000256" key="12">
    <source>
        <dbReference type="SAM" id="SignalP"/>
    </source>
</evidence>
<dbReference type="EC" id="3.4.16.4" evidence="14"/>